<name>A0AAD7US35_9FUNG</name>
<evidence type="ECO:0000313" key="1">
    <source>
        <dbReference type="EMBL" id="KAJ8651251.1"/>
    </source>
</evidence>
<dbReference type="EMBL" id="JARTCD010000384">
    <property type="protein sequence ID" value="KAJ8651251.1"/>
    <property type="molecule type" value="Genomic_DNA"/>
</dbReference>
<protein>
    <submittedName>
        <fullName evidence="1">Uncharacterized protein</fullName>
    </submittedName>
</protein>
<keyword evidence="2" id="KW-1185">Reference proteome</keyword>
<evidence type="ECO:0000313" key="2">
    <source>
        <dbReference type="Proteomes" id="UP001234581"/>
    </source>
</evidence>
<dbReference type="RefSeq" id="XP_058336166.1">
    <property type="nucleotide sequence ID" value="XM_058493068.1"/>
</dbReference>
<sequence length="140" mass="15677">MGEQVVKGDTFSYNKHVRDLPMTQASIPIQHVGVVSSIQDSIRRRVHSLPSCPQWEFSRRLYIASFGLNMLDDGTSGSNRIRISKQECCMVGSMQQHILDRMDTRLFASINGMVLGIPQVAEPLSAILLLSRLHVKDVIV</sequence>
<dbReference type="AlphaFoldDB" id="A0AAD7US35"/>
<dbReference type="Proteomes" id="UP001234581">
    <property type="component" value="Unassembled WGS sequence"/>
</dbReference>
<accession>A0AAD7US35</accession>
<dbReference type="GeneID" id="83220523"/>
<comment type="caution">
    <text evidence="1">The sequence shown here is derived from an EMBL/GenBank/DDBJ whole genome shotgun (WGS) entry which is preliminary data.</text>
</comment>
<organism evidence="1 2">
    <name type="scientific">Lichtheimia ornata</name>
    <dbReference type="NCBI Taxonomy" id="688661"/>
    <lineage>
        <taxon>Eukaryota</taxon>
        <taxon>Fungi</taxon>
        <taxon>Fungi incertae sedis</taxon>
        <taxon>Mucoromycota</taxon>
        <taxon>Mucoromycotina</taxon>
        <taxon>Mucoromycetes</taxon>
        <taxon>Mucorales</taxon>
        <taxon>Lichtheimiaceae</taxon>
        <taxon>Lichtheimia</taxon>
    </lineage>
</organism>
<gene>
    <name evidence="1" type="ORF">O0I10_013271</name>
</gene>
<reference evidence="1 2" key="1">
    <citation type="submission" date="2023-03" db="EMBL/GenBank/DDBJ databases">
        <title>Genome sequence of Lichtheimia ornata CBS 291.66.</title>
        <authorList>
            <person name="Mohabir J.T."/>
            <person name="Shea T.P."/>
            <person name="Kurbessoian T."/>
            <person name="Berby B."/>
            <person name="Fontaine J."/>
            <person name="Livny J."/>
            <person name="Gnirke A."/>
            <person name="Stajich J.E."/>
            <person name="Cuomo C.A."/>
        </authorList>
    </citation>
    <scope>NUCLEOTIDE SEQUENCE [LARGE SCALE GENOMIC DNA]</scope>
    <source>
        <strain evidence="1">CBS 291.66</strain>
    </source>
</reference>
<proteinExistence type="predicted"/>